<dbReference type="PANTHER" id="PTHR46264">
    <property type="entry name" value="TYROSINE-TRNA LIGASE"/>
    <property type="match status" value="1"/>
</dbReference>
<gene>
    <name evidence="10" type="ORF">D915_010410</name>
</gene>
<dbReference type="GO" id="GO:0005737">
    <property type="term" value="C:cytoplasm"/>
    <property type="evidence" value="ECO:0007669"/>
    <property type="project" value="TreeGrafter"/>
</dbReference>
<dbReference type="GO" id="GO:0006437">
    <property type="term" value="P:tyrosyl-tRNA aminoacylation"/>
    <property type="evidence" value="ECO:0007669"/>
    <property type="project" value="TreeGrafter"/>
</dbReference>
<evidence type="ECO:0000313" key="10">
    <source>
        <dbReference type="EMBL" id="THD18776.1"/>
    </source>
</evidence>
<dbReference type="InterPro" id="IPR014729">
    <property type="entry name" value="Rossmann-like_a/b/a_fold"/>
</dbReference>
<dbReference type="Gene3D" id="3.40.50.620">
    <property type="entry name" value="HUPs"/>
    <property type="match status" value="1"/>
</dbReference>
<keyword evidence="3 9" id="KW-0547">Nucleotide-binding</keyword>
<accession>A0A4E0QZ84</accession>
<keyword evidence="11" id="KW-1185">Reference proteome</keyword>
<dbReference type="SUPFAM" id="SSF52374">
    <property type="entry name" value="Nucleotidylyl transferase"/>
    <property type="match status" value="1"/>
</dbReference>
<protein>
    <recommendedName>
        <fullName evidence="1">tyrosine--tRNA ligase</fullName>
        <ecNumber evidence="1">6.1.1.1</ecNumber>
    </recommendedName>
    <alternativeName>
        <fullName evidence="7">Tyrosyl-tRNA synthetase</fullName>
    </alternativeName>
</protein>
<evidence type="ECO:0000256" key="9">
    <source>
        <dbReference type="RuleBase" id="RU363036"/>
    </source>
</evidence>
<dbReference type="GO" id="GO:0004831">
    <property type="term" value="F:tyrosine-tRNA ligase activity"/>
    <property type="evidence" value="ECO:0007669"/>
    <property type="project" value="UniProtKB-EC"/>
</dbReference>
<evidence type="ECO:0000256" key="8">
    <source>
        <dbReference type="ARBA" id="ARBA00048248"/>
    </source>
</evidence>
<keyword evidence="5 9" id="KW-0648">Protein biosynthesis</keyword>
<dbReference type="InterPro" id="IPR002305">
    <property type="entry name" value="aa-tRNA-synth_Ic"/>
</dbReference>
<reference evidence="10" key="1">
    <citation type="submission" date="2019-03" db="EMBL/GenBank/DDBJ databases">
        <title>Improved annotation for the trematode Fasciola hepatica.</title>
        <authorList>
            <person name="Choi Y.-J."/>
            <person name="Martin J."/>
            <person name="Mitreva M."/>
        </authorList>
    </citation>
    <scope>NUCLEOTIDE SEQUENCE [LARGE SCALE GENOMIC DNA]</scope>
</reference>
<dbReference type="InterPro" id="IPR050489">
    <property type="entry name" value="Tyr-tRNA_synthase"/>
</dbReference>
<keyword evidence="6 9" id="KW-0030">Aminoacyl-tRNA synthetase</keyword>
<evidence type="ECO:0000256" key="6">
    <source>
        <dbReference type="ARBA" id="ARBA00023146"/>
    </source>
</evidence>
<dbReference type="AlphaFoldDB" id="A0A4E0QZ84"/>
<dbReference type="PANTHER" id="PTHR46264:SF4">
    <property type="entry name" value="TYROSINE--TRNA LIGASE, CYTOPLASMIC"/>
    <property type="match status" value="1"/>
</dbReference>
<comment type="similarity">
    <text evidence="9">Belongs to the class-I aminoacyl-tRNA synthetase family.</text>
</comment>
<evidence type="ECO:0000256" key="2">
    <source>
        <dbReference type="ARBA" id="ARBA00022598"/>
    </source>
</evidence>
<dbReference type="GO" id="GO:0005524">
    <property type="term" value="F:ATP binding"/>
    <property type="evidence" value="ECO:0007669"/>
    <property type="project" value="UniProtKB-KW"/>
</dbReference>
<evidence type="ECO:0000313" key="11">
    <source>
        <dbReference type="Proteomes" id="UP000230066"/>
    </source>
</evidence>
<evidence type="ECO:0000256" key="5">
    <source>
        <dbReference type="ARBA" id="ARBA00022917"/>
    </source>
</evidence>
<organism evidence="10 11">
    <name type="scientific">Fasciola hepatica</name>
    <name type="common">Liver fluke</name>
    <dbReference type="NCBI Taxonomy" id="6192"/>
    <lineage>
        <taxon>Eukaryota</taxon>
        <taxon>Metazoa</taxon>
        <taxon>Spiralia</taxon>
        <taxon>Lophotrochozoa</taxon>
        <taxon>Platyhelminthes</taxon>
        <taxon>Trematoda</taxon>
        <taxon>Digenea</taxon>
        <taxon>Plagiorchiida</taxon>
        <taxon>Echinostomata</taxon>
        <taxon>Echinostomatoidea</taxon>
        <taxon>Fasciolidae</taxon>
        <taxon>Fasciola</taxon>
    </lineage>
</organism>
<proteinExistence type="inferred from homology"/>
<dbReference type="EMBL" id="JXXN02008612">
    <property type="protein sequence ID" value="THD18776.1"/>
    <property type="molecule type" value="Genomic_DNA"/>
</dbReference>
<evidence type="ECO:0000256" key="1">
    <source>
        <dbReference type="ARBA" id="ARBA00013160"/>
    </source>
</evidence>
<comment type="catalytic activity">
    <reaction evidence="8">
        <text>tRNA(Tyr) + L-tyrosine + ATP = L-tyrosyl-tRNA(Tyr) + AMP + diphosphate + H(+)</text>
        <dbReference type="Rhea" id="RHEA:10220"/>
        <dbReference type="Rhea" id="RHEA-COMP:9706"/>
        <dbReference type="Rhea" id="RHEA-COMP:9707"/>
        <dbReference type="ChEBI" id="CHEBI:15378"/>
        <dbReference type="ChEBI" id="CHEBI:30616"/>
        <dbReference type="ChEBI" id="CHEBI:33019"/>
        <dbReference type="ChEBI" id="CHEBI:58315"/>
        <dbReference type="ChEBI" id="CHEBI:78442"/>
        <dbReference type="ChEBI" id="CHEBI:78536"/>
        <dbReference type="ChEBI" id="CHEBI:456215"/>
        <dbReference type="EC" id="6.1.1.1"/>
    </reaction>
</comment>
<evidence type="ECO:0000256" key="4">
    <source>
        <dbReference type="ARBA" id="ARBA00022840"/>
    </source>
</evidence>
<dbReference type="Proteomes" id="UP000230066">
    <property type="component" value="Unassembled WGS sequence"/>
</dbReference>
<name>A0A4E0QZ84_FASHE</name>
<keyword evidence="2 9" id="KW-0436">Ligase</keyword>
<dbReference type="Pfam" id="PF00579">
    <property type="entry name" value="tRNA-synt_1b"/>
    <property type="match status" value="1"/>
</dbReference>
<comment type="caution">
    <text evidence="10">The sequence shown here is derived from an EMBL/GenBank/DDBJ whole genome shotgun (WGS) entry which is preliminary data.</text>
</comment>
<dbReference type="EC" id="6.1.1.1" evidence="1"/>
<sequence>MTSTTERFELVVRNLQEVVGEDELRKLLTSHKPMSVYWGTATTGRPHVAYFVPIIKLADMLRAGCHVVILFADLHAYLDNMKAPWPLLRLRTRYYEAVIKNMLLSINVPLERLTFVRGAEFELTE</sequence>
<evidence type="ECO:0000256" key="3">
    <source>
        <dbReference type="ARBA" id="ARBA00022741"/>
    </source>
</evidence>
<evidence type="ECO:0000256" key="7">
    <source>
        <dbReference type="ARBA" id="ARBA00033323"/>
    </source>
</evidence>
<keyword evidence="4 9" id="KW-0067">ATP-binding</keyword>